<accession>A0A6J4S6V8</accession>
<name>A0A6J4S6V8_9ACTN</name>
<dbReference type="EMBL" id="CADCVL010000312">
    <property type="protein sequence ID" value="CAA9486183.1"/>
    <property type="molecule type" value="Genomic_DNA"/>
</dbReference>
<organism evidence="2">
    <name type="scientific">uncultured Solirubrobacteraceae bacterium</name>
    <dbReference type="NCBI Taxonomy" id="1162706"/>
    <lineage>
        <taxon>Bacteria</taxon>
        <taxon>Bacillati</taxon>
        <taxon>Actinomycetota</taxon>
        <taxon>Thermoleophilia</taxon>
        <taxon>Solirubrobacterales</taxon>
        <taxon>Solirubrobacteraceae</taxon>
        <taxon>environmental samples</taxon>
    </lineage>
</organism>
<gene>
    <name evidence="2" type="ORF">AVDCRST_MAG65-1743</name>
</gene>
<sequence>MGRDRPAVYDAIVQTGKLGDDTVGELEAAIHSFKQGFQTGAGESLVNEAPAEAMEAEDRGQEKITRYAQPTSKKR</sequence>
<feature type="region of interest" description="Disordered" evidence="1">
    <location>
        <begin position="50"/>
        <end position="75"/>
    </location>
</feature>
<evidence type="ECO:0000313" key="2">
    <source>
        <dbReference type="EMBL" id="CAA9486183.1"/>
    </source>
</evidence>
<proteinExistence type="predicted"/>
<protein>
    <submittedName>
        <fullName evidence="2">Uncharacterized protein</fullName>
    </submittedName>
</protein>
<evidence type="ECO:0000256" key="1">
    <source>
        <dbReference type="SAM" id="MobiDB-lite"/>
    </source>
</evidence>
<reference evidence="2" key="1">
    <citation type="submission" date="2020-02" db="EMBL/GenBank/DDBJ databases">
        <authorList>
            <person name="Meier V. D."/>
        </authorList>
    </citation>
    <scope>NUCLEOTIDE SEQUENCE</scope>
    <source>
        <strain evidence="2">AVDCRST_MAG65</strain>
    </source>
</reference>
<feature type="compositionally biased region" description="Basic and acidic residues" evidence="1">
    <location>
        <begin position="56"/>
        <end position="65"/>
    </location>
</feature>
<dbReference type="AlphaFoldDB" id="A0A6J4S6V8"/>